<dbReference type="PANTHER" id="PTHR45954:SF1">
    <property type="entry name" value="LD33695P"/>
    <property type="match status" value="1"/>
</dbReference>
<comment type="subcellular location">
    <subcellularLocation>
        <location evidence="1">Cytoplasm</location>
    </subcellularLocation>
</comment>
<dbReference type="PANTHER" id="PTHR45954">
    <property type="entry name" value="LD33695P"/>
    <property type="match status" value="1"/>
</dbReference>
<dbReference type="InterPro" id="IPR052386">
    <property type="entry name" value="GPSM"/>
</dbReference>
<feature type="repeat" description="TPR" evidence="4">
    <location>
        <begin position="252"/>
        <end position="285"/>
    </location>
</feature>
<feature type="repeat" description="TPR" evidence="4">
    <location>
        <begin position="292"/>
        <end position="325"/>
    </location>
</feature>
<dbReference type="PROSITE" id="PS50293">
    <property type="entry name" value="TPR_REGION"/>
    <property type="match status" value="1"/>
</dbReference>
<evidence type="ECO:0000313" key="7">
    <source>
        <dbReference type="Proteomes" id="UP000196521"/>
    </source>
</evidence>
<organism evidence="6 7">
    <name type="scientific">Planktothrix rubescens CCAP 1459/22</name>
    <dbReference type="NCBI Taxonomy" id="329571"/>
    <lineage>
        <taxon>Bacteria</taxon>
        <taxon>Bacillati</taxon>
        <taxon>Cyanobacteriota</taxon>
        <taxon>Cyanophyceae</taxon>
        <taxon>Oscillatoriophycideae</taxon>
        <taxon>Oscillatoriales</taxon>
        <taxon>Microcoleaceae</taxon>
        <taxon>Planktothrix</taxon>
    </lineage>
</organism>
<feature type="repeat" description="TPR" evidence="4">
    <location>
        <begin position="492"/>
        <end position="525"/>
    </location>
</feature>
<evidence type="ECO:0000256" key="2">
    <source>
        <dbReference type="ARBA" id="ARBA00022490"/>
    </source>
</evidence>
<feature type="repeat" description="TPR" evidence="4">
    <location>
        <begin position="172"/>
        <end position="205"/>
    </location>
</feature>
<dbReference type="InterPro" id="IPR011990">
    <property type="entry name" value="TPR-like_helical_dom_sf"/>
</dbReference>
<evidence type="ECO:0000259" key="5">
    <source>
        <dbReference type="Pfam" id="PF12770"/>
    </source>
</evidence>
<feature type="repeat" description="TPR" evidence="4">
    <location>
        <begin position="412"/>
        <end position="445"/>
    </location>
</feature>
<dbReference type="AlphaFoldDB" id="A0A6J7ZEL5"/>
<dbReference type="PROSITE" id="PS50005">
    <property type="entry name" value="TPR"/>
    <property type="match status" value="9"/>
</dbReference>
<protein>
    <submittedName>
        <fullName evidence="6">Tetratricopeptide</fullName>
    </submittedName>
</protein>
<feature type="repeat" description="TPR" evidence="4">
    <location>
        <begin position="89"/>
        <end position="122"/>
    </location>
</feature>
<feature type="repeat" description="TPR" evidence="4">
    <location>
        <begin position="372"/>
        <end position="405"/>
    </location>
</feature>
<feature type="domain" description="CHAT" evidence="5">
    <location>
        <begin position="834"/>
        <end position="1111"/>
    </location>
</feature>
<accession>A0A6J7ZEL5</accession>
<keyword evidence="7" id="KW-1185">Reference proteome</keyword>
<dbReference type="Pfam" id="PF13374">
    <property type="entry name" value="TPR_10"/>
    <property type="match status" value="2"/>
</dbReference>
<evidence type="ECO:0000256" key="4">
    <source>
        <dbReference type="PROSITE-ProRule" id="PRU00339"/>
    </source>
</evidence>
<sequence>MNIEAFYFKKISYLLLAVTIGVNLNQIVSSNNSPVLAQSNITQNESDHLEQLLQQGQRQFQQSQYQEALVTYQQALVLSQKLNNQLKQAEILYNLGTVHRFVSEYHQAVKLLNQALDIVKSISGNKKTSLLGRISSEIGVNYYNLSQYPEALKWYQQGLTISREVRDRQLESLTLDHIGVVKRRQGNYQEALSFHEQALDISQEINDISVQARIFNNIGIVYDLLGEYDKSLAYDNQGLTISRRMGDRYVESRILNSMGVVYANQGLYPQALDYYKQALVIERQISNKSEEGRTINNIASVYDSKGDYPKALQYYQQALAITREIGDRIGEGITLGNMGAVYRNLGQYQTALDYFQQSLTLSKDIGDYPGEAYILSSIASVYYTQGKYGQALDYFQQALAVRKEIGEIAGQGYSLNSIGGVYHILGEYEQALTYFQQALTIRRQIGDQAGEGQTLNNIGLVYNLLKKSEAALTVYQQSLAIRQQIGDQAGEAHTLNDIGSIYQTKSDYNQALDYYKQALSIREQIGDITGEGVTLNNLGKVYQNLGQQDQALNSYQQALAIFRENGNRPGESSVLANIGEIFQQKKQIPLAITFYKQAVNVTEAIRQDLAGLPFSQKQSYTATVADTYRHLADLLLQEDRVLEAQQVLDLLKIQELDDYLHNVRGNQETVQGVELLPQEQKLLDNYGKIEQNAIALGQELVALRQIKPEARKSSQNERIAQLEQQQQQIRQDFNDFINSPEVIQLTQQLSQTTGGQNLDLPNLNRLQRQLGQLPQSTVILYPLILEDRLELVLVTPYSPPIHRTVAIDKTNLNRAILDFRTKITDRFLPNSQIQPSAYNLYQLLIQPIAQDLQIAKVQHIIYAPDGQLRYIPLAALYDGKQWLIENYTINNVTSASLSDFTAKNPEKPHILAGAFTQGQYNVQVGQRQLSFNGLPYAGQEVTTIAATIPDTMTLLDKNFNPQTTLPQLNDHNIIHFATHASFMPGNPDDSFILFGNGDRLTLKDIETLNLTAVDLVVLSACQTGVGGNLGNGEEILGLGYQMQLAGAATTMASLWTVDDQGTQILMADFYNNIKSGKFTKSEALQQAQISLIKNQSLNHPYFWSAFILIGNGQ</sequence>
<keyword evidence="4" id="KW-0802">TPR repeat</keyword>
<dbReference type="Proteomes" id="UP000196521">
    <property type="component" value="Unassembled WGS sequence"/>
</dbReference>
<dbReference type="InterPro" id="IPR024983">
    <property type="entry name" value="CHAT_dom"/>
</dbReference>
<evidence type="ECO:0000256" key="1">
    <source>
        <dbReference type="ARBA" id="ARBA00004496"/>
    </source>
</evidence>
<dbReference type="Pfam" id="PF12770">
    <property type="entry name" value="CHAT"/>
    <property type="match status" value="1"/>
</dbReference>
<reference evidence="6" key="1">
    <citation type="submission" date="2020-05" db="EMBL/GenBank/DDBJ databases">
        <authorList>
            <consortium name="Genoscope - CEA"/>
            <person name="William W."/>
        </authorList>
    </citation>
    <scope>NUCLEOTIDE SEQUENCE [LARGE SCALE GENOMIC DNA]</scope>
    <source>
        <strain evidence="6">PCC 7821</strain>
    </source>
</reference>
<dbReference type="Gene3D" id="1.25.40.10">
    <property type="entry name" value="Tetratricopeptide repeat domain"/>
    <property type="match status" value="4"/>
</dbReference>
<gene>
    <name evidence="6" type="ORF">PLAN_MP40017</name>
</gene>
<comment type="caution">
    <text evidence="6">The sequence shown here is derived from an EMBL/GenBank/DDBJ whole genome shotgun (WGS) entry which is preliminary data.</text>
</comment>
<dbReference type="RefSeq" id="WP_026798299.1">
    <property type="nucleotide sequence ID" value="NZ_CZCZ02000003.1"/>
</dbReference>
<dbReference type="SMART" id="SM00028">
    <property type="entry name" value="TPR"/>
    <property type="match status" value="14"/>
</dbReference>
<dbReference type="EMBL" id="CZCZ02000003">
    <property type="protein sequence ID" value="CAC5339842.1"/>
    <property type="molecule type" value="Genomic_DNA"/>
</dbReference>
<name>A0A6J7ZEL5_PLARU</name>
<dbReference type="GO" id="GO:0005092">
    <property type="term" value="F:GDP-dissociation inhibitor activity"/>
    <property type="evidence" value="ECO:0007669"/>
    <property type="project" value="TreeGrafter"/>
</dbReference>
<dbReference type="SUPFAM" id="SSF48452">
    <property type="entry name" value="TPR-like"/>
    <property type="match status" value="3"/>
</dbReference>
<feature type="repeat" description="TPR" evidence="4">
    <location>
        <begin position="332"/>
        <end position="365"/>
    </location>
</feature>
<dbReference type="Pfam" id="PF13424">
    <property type="entry name" value="TPR_12"/>
    <property type="match status" value="6"/>
</dbReference>
<keyword evidence="3" id="KW-0677">Repeat</keyword>
<evidence type="ECO:0000256" key="3">
    <source>
        <dbReference type="ARBA" id="ARBA00022737"/>
    </source>
</evidence>
<keyword evidence="2" id="KW-0963">Cytoplasm</keyword>
<dbReference type="InterPro" id="IPR019734">
    <property type="entry name" value="TPR_rpt"/>
</dbReference>
<proteinExistence type="predicted"/>
<evidence type="ECO:0000313" key="6">
    <source>
        <dbReference type="EMBL" id="CAC5339842.1"/>
    </source>
</evidence>
<feature type="repeat" description="TPR" evidence="4">
    <location>
        <begin position="532"/>
        <end position="565"/>
    </location>
</feature>
<dbReference type="GO" id="GO:0005938">
    <property type="term" value="C:cell cortex"/>
    <property type="evidence" value="ECO:0007669"/>
    <property type="project" value="TreeGrafter"/>
</dbReference>
<dbReference type="GO" id="GO:0001965">
    <property type="term" value="F:G-protein alpha-subunit binding"/>
    <property type="evidence" value="ECO:0007669"/>
    <property type="project" value="TreeGrafter"/>
</dbReference>